<dbReference type="Gene3D" id="4.10.60.10">
    <property type="entry name" value="Zinc finger, CCHC-type"/>
    <property type="match status" value="1"/>
</dbReference>
<reference evidence="4 5" key="1">
    <citation type="journal article" date="2019" name="Sci. Rep.">
        <title>Comparative genomics of chytrid fungi reveal insights into the obligate biotrophic and pathogenic lifestyle of Synchytrium endobioticum.</title>
        <authorList>
            <person name="van de Vossenberg B.T.L.H."/>
            <person name="Warris S."/>
            <person name="Nguyen H.D.T."/>
            <person name="van Gent-Pelzer M.P.E."/>
            <person name="Joly D.L."/>
            <person name="van de Geest H.C."/>
            <person name="Bonants P.J.M."/>
            <person name="Smith D.S."/>
            <person name="Levesque C.A."/>
            <person name="van der Lee T.A.J."/>
        </authorList>
    </citation>
    <scope>NUCLEOTIDE SEQUENCE [LARGE SCALE GENOMIC DNA]</scope>
    <source>
        <strain evidence="4 5">LEV6574</strain>
    </source>
</reference>
<feature type="region of interest" description="Disordered" evidence="2">
    <location>
        <begin position="314"/>
        <end position="353"/>
    </location>
</feature>
<dbReference type="GO" id="GO:0008270">
    <property type="term" value="F:zinc ion binding"/>
    <property type="evidence" value="ECO:0007669"/>
    <property type="project" value="UniProtKB-KW"/>
</dbReference>
<dbReference type="EMBL" id="QEAM01000966">
    <property type="protein sequence ID" value="TPX32485.1"/>
    <property type="molecule type" value="Genomic_DNA"/>
</dbReference>
<organism evidence="4 5">
    <name type="scientific">Synchytrium endobioticum</name>
    <dbReference type="NCBI Taxonomy" id="286115"/>
    <lineage>
        <taxon>Eukaryota</taxon>
        <taxon>Fungi</taxon>
        <taxon>Fungi incertae sedis</taxon>
        <taxon>Chytridiomycota</taxon>
        <taxon>Chytridiomycota incertae sedis</taxon>
        <taxon>Chytridiomycetes</taxon>
        <taxon>Synchytriales</taxon>
        <taxon>Synchytriaceae</taxon>
        <taxon>Synchytrium</taxon>
    </lineage>
</organism>
<feature type="domain" description="CCHC-type" evidence="3">
    <location>
        <begin position="300"/>
        <end position="312"/>
    </location>
</feature>
<evidence type="ECO:0000313" key="5">
    <source>
        <dbReference type="Proteomes" id="UP000320475"/>
    </source>
</evidence>
<keyword evidence="1" id="KW-0479">Metal-binding</keyword>
<keyword evidence="4" id="KW-0808">Transferase</keyword>
<evidence type="ECO:0000313" key="4">
    <source>
        <dbReference type="EMBL" id="TPX32485.1"/>
    </source>
</evidence>
<name>A0A507C4Y0_9FUNG</name>
<dbReference type="AlphaFoldDB" id="A0A507C4Y0"/>
<evidence type="ECO:0000256" key="1">
    <source>
        <dbReference type="PROSITE-ProRule" id="PRU00047"/>
    </source>
</evidence>
<dbReference type="GO" id="GO:0003887">
    <property type="term" value="F:DNA-directed DNA polymerase activity"/>
    <property type="evidence" value="ECO:0007669"/>
    <property type="project" value="UniProtKB-KW"/>
</dbReference>
<proteinExistence type="predicted"/>
<keyword evidence="4" id="KW-0548">Nucleotidyltransferase</keyword>
<keyword evidence="1" id="KW-0863">Zinc-finger</keyword>
<dbReference type="Proteomes" id="UP000320475">
    <property type="component" value="Unassembled WGS sequence"/>
</dbReference>
<feature type="region of interest" description="Disordered" evidence="2">
    <location>
        <begin position="209"/>
        <end position="289"/>
    </location>
</feature>
<dbReference type="VEuPathDB" id="FungiDB:SeMB42_g00945"/>
<dbReference type="InterPro" id="IPR054722">
    <property type="entry name" value="PolX-like_BBD"/>
</dbReference>
<dbReference type="InterPro" id="IPR001878">
    <property type="entry name" value="Znf_CCHC"/>
</dbReference>
<feature type="compositionally biased region" description="Basic and acidic residues" evidence="2">
    <location>
        <begin position="314"/>
        <end position="338"/>
    </location>
</feature>
<feature type="compositionally biased region" description="Polar residues" evidence="2">
    <location>
        <begin position="275"/>
        <end position="289"/>
    </location>
</feature>
<evidence type="ECO:0000256" key="2">
    <source>
        <dbReference type="SAM" id="MobiDB-lite"/>
    </source>
</evidence>
<gene>
    <name evidence="4" type="ORF">SeLEV6574_g08458</name>
</gene>
<dbReference type="OrthoDB" id="2663223at2759"/>
<dbReference type="PROSITE" id="PS50158">
    <property type="entry name" value="ZF_CCHC"/>
    <property type="match status" value="1"/>
</dbReference>
<accession>A0A507C4Y0</accession>
<keyword evidence="4" id="KW-0239">DNA-directed DNA polymerase</keyword>
<sequence>MVSDNDIYRILDEKKLPKFNGNRDLYHEWKELWDTMVTAAGMDGIIYGSTPIPVVAVGSTPTADDQKVLRYAAHMKLVMLASLEGEARSYVLSTGGENVKQMYDKLKTYQTKIGNSEWIHALLDAFTDKKNLTETIMTYYNRKTDKVRKMMVAKENCTIKDHDEQIKLASLINGLDESWDHFVTHTLATVADITYSSLFETLCQEESRRSRVHSGQGGSAYRAQYSDRSSTDESLDEGFRADSGGSRGRFTGRMGRGRYRGGSTVKSFARGMGRGTTSRYSSSNGRQSTVLDGEVQNYNCYSCGKEGHFSRDPVCENHPEHPKDVSDQNDENRPKESQRGIYTRRGRGSSSLHSGRIAQWSDYGIEDEEGYSARDGDVALITQDDEKLLLLDSGATTHITGDKSLFEGLVLGNHPPVVGLGDAKHDVIGKGTIRMNNKLTLRDVSYAPNAGVSLISVRRLIADFGYSVLFDRDGGFVKDSTGNIILHAQVVHRNFVVSAFSAIHIENVNHLRLGHISSDRVESVEKLQVGLKPEAKSSNKCESCILAKGKRKTYKPKRKNESNFDGHDEGYVRLQWYTT</sequence>
<dbReference type="GO" id="GO:0003676">
    <property type="term" value="F:nucleic acid binding"/>
    <property type="evidence" value="ECO:0007669"/>
    <property type="project" value="InterPro"/>
</dbReference>
<comment type="caution">
    <text evidence="4">The sequence shown here is derived from an EMBL/GenBank/DDBJ whole genome shotgun (WGS) entry which is preliminary data.</text>
</comment>
<evidence type="ECO:0000259" key="3">
    <source>
        <dbReference type="PROSITE" id="PS50158"/>
    </source>
</evidence>
<dbReference type="Pfam" id="PF00098">
    <property type="entry name" value="zf-CCHC"/>
    <property type="match status" value="1"/>
</dbReference>
<protein>
    <submittedName>
        <fullName evidence="4">DNA-directed DNA polymerase</fullName>
    </submittedName>
</protein>
<dbReference type="Pfam" id="PF22936">
    <property type="entry name" value="Pol_BBD"/>
    <property type="match status" value="1"/>
</dbReference>
<keyword evidence="1" id="KW-0862">Zinc</keyword>